<protein>
    <submittedName>
        <fullName evidence="2">Uncharacterized protein</fullName>
    </submittedName>
</protein>
<evidence type="ECO:0000313" key="2">
    <source>
        <dbReference type="WBParaSite" id="PDA_v2.g4301.t1"/>
    </source>
</evidence>
<evidence type="ECO:0000313" key="1">
    <source>
        <dbReference type="Proteomes" id="UP000887578"/>
    </source>
</evidence>
<name>A0A914QM28_9BILA</name>
<keyword evidence="1" id="KW-1185">Reference proteome</keyword>
<sequence>MEESEQTFVTFGSPKLYFPSDVFKWMKLNANPKMALKLMKVCKYFQHSNGFPFLVVKCILQNGSTWILETLDKKEILAESLETISDKLWVVGRVTIYPGQKAVANLLLKTVVINIEELMLYAQNITMDEFKALTDGGTIERCYFKQSTITFENDEIVPLEDILECLPNARFIDFGNKAPSINSLETAEAKISSKLENLTLLVDSKNFVVETLLSYMKVSLF</sequence>
<proteinExistence type="predicted"/>
<dbReference type="WBParaSite" id="PDA_v2.g4301.t1">
    <property type="protein sequence ID" value="PDA_v2.g4301.t1"/>
    <property type="gene ID" value="PDA_v2.g4301"/>
</dbReference>
<dbReference type="AlphaFoldDB" id="A0A914QM28"/>
<organism evidence="1 2">
    <name type="scientific">Panagrolaimus davidi</name>
    <dbReference type="NCBI Taxonomy" id="227884"/>
    <lineage>
        <taxon>Eukaryota</taxon>
        <taxon>Metazoa</taxon>
        <taxon>Ecdysozoa</taxon>
        <taxon>Nematoda</taxon>
        <taxon>Chromadorea</taxon>
        <taxon>Rhabditida</taxon>
        <taxon>Tylenchina</taxon>
        <taxon>Panagrolaimomorpha</taxon>
        <taxon>Panagrolaimoidea</taxon>
        <taxon>Panagrolaimidae</taxon>
        <taxon>Panagrolaimus</taxon>
    </lineage>
</organism>
<accession>A0A914QM28</accession>
<reference evidence="2" key="1">
    <citation type="submission" date="2022-11" db="UniProtKB">
        <authorList>
            <consortium name="WormBaseParasite"/>
        </authorList>
    </citation>
    <scope>IDENTIFICATION</scope>
</reference>
<dbReference type="Proteomes" id="UP000887578">
    <property type="component" value="Unplaced"/>
</dbReference>